<evidence type="ECO:0000313" key="5">
    <source>
        <dbReference type="EMBL" id="MBT2134688.1"/>
    </source>
</evidence>
<sequence length="303" mass="33993">MGFVWVPKWRKMPFSNEWPDRWMAGSGYDYWRGVDPAGGSGSESMTYITPIREWRAPMAITPVYEQLLKAMGTEEFGSTVRDSVLTLTAGARRLYLFEATGREESSLHYFSCEPGVAEMFPTYSSHYLRQDPVADAYSAAPAVSDMVLLRVRPRDISSPGLRQRFYDDAGIIERISIIQRSASSWRGMNVARHHSDGEFSDSELTSLVGLASFVLPMLQHALGAQKPAQQLTVAQLEDRFATRYQSLTAREREVCARAALGMSVEATALDLSIAKTSVLTYRRRAYHKLQVTSPFELCSLVTH</sequence>
<organism evidence="5 6">
    <name type="scientific">Croceibacterium selenioxidans</name>
    <dbReference type="NCBI Taxonomy" id="2838833"/>
    <lineage>
        <taxon>Bacteria</taxon>
        <taxon>Pseudomonadati</taxon>
        <taxon>Pseudomonadota</taxon>
        <taxon>Alphaproteobacteria</taxon>
        <taxon>Sphingomonadales</taxon>
        <taxon>Erythrobacteraceae</taxon>
        <taxon>Croceibacterium</taxon>
    </lineage>
</organism>
<keyword evidence="2" id="KW-0238">DNA-binding</keyword>
<dbReference type="Pfam" id="PF00196">
    <property type="entry name" value="GerE"/>
    <property type="match status" value="1"/>
</dbReference>
<keyword evidence="6" id="KW-1185">Reference proteome</keyword>
<evidence type="ECO:0000313" key="6">
    <source>
        <dbReference type="Proteomes" id="UP000811255"/>
    </source>
</evidence>
<evidence type="ECO:0000256" key="3">
    <source>
        <dbReference type="ARBA" id="ARBA00023163"/>
    </source>
</evidence>
<accession>A0ABS5W4L4</accession>
<gene>
    <name evidence="5" type="ORF">KK137_10110</name>
</gene>
<evidence type="ECO:0000256" key="2">
    <source>
        <dbReference type="ARBA" id="ARBA00023125"/>
    </source>
</evidence>
<reference evidence="5 6" key="1">
    <citation type="submission" date="2021-05" db="EMBL/GenBank/DDBJ databases">
        <title>Croceibacterium sp. LX-88 genome sequence.</title>
        <authorList>
            <person name="Luo X."/>
        </authorList>
    </citation>
    <scope>NUCLEOTIDE SEQUENCE [LARGE SCALE GENOMIC DNA]</scope>
    <source>
        <strain evidence="5 6">LX-88</strain>
    </source>
</reference>
<dbReference type="InterPro" id="IPR036388">
    <property type="entry name" value="WH-like_DNA-bd_sf"/>
</dbReference>
<evidence type="ECO:0000256" key="1">
    <source>
        <dbReference type="ARBA" id="ARBA00023015"/>
    </source>
</evidence>
<dbReference type="RefSeq" id="WP_214536319.1">
    <property type="nucleotide sequence ID" value="NZ_JAHFVK010000002.1"/>
</dbReference>
<feature type="domain" description="HTH luxR-type" evidence="4">
    <location>
        <begin position="244"/>
        <end position="301"/>
    </location>
</feature>
<dbReference type="PANTHER" id="PTHR44688">
    <property type="entry name" value="DNA-BINDING TRANSCRIPTIONAL ACTIVATOR DEVR_DOSR"/>
    <property type="match status" value="1"/>
</dbReference>
<dbReference type="Proteomes" id="UP000811255">
    <property type="component" value="Unassembled WGS sequence"/>
</dbReference>
<dbReference type="InterPro" id="IPR000792">
    <property type="entry name" value="Tscrpt_reg_LuxR_C"/>
</dbReference>
<dbReference type="InterPro" id="IPR016032">
    <property type="entry name" value="Sig_transdc_resp-reg_C-effctor"/>
</dbReference>
<dbReference type="SMART" id="SM00421">
    <property type="entry name" value="HTH_LUXR"/>
    <property type="match status" value="1"/>
</dbReference>
<protein>
    <submittedName>
        <fullName evidence="5">Helix-turn-helix transcriptional regulator</fullName>
    </submittedName>
</protein>
<dbReference type="PANTHER" id="PTHR44688:SF16">
    <property type="entry name" value="DNA-BINDING TRANSCRIPTIONAL ACTIVATOR DEVR_DOSR"/>
    <property type="match status" value="1"/>
</dbReference>
<dbReference type="EMBL" id="JAHFVK010000002">
    <property type="protein sequence ID" value="MBT2134688.1"/>
    <property type="molecule type" value="Genomic_DNA"/>
</dbReference>
<name>A0ABS5W4L4_9SPHN</name>
<keyword evidence="1" id="KW-0805">Transcription regulation</keyword>
<keyword evidence="3" id="KW-0804">Transcription</keyword>
<proteinExistence type="predicted"/>
<evidence type="ECO:0000259" key="4">
    <source>
        <dbReference type="SMART" id="SM00421"/>
    </source>
</evidence>
<comment type="caution">
    <text evidence="5">The sequence shown here is derived from an EMBL/GenBank/DDBJ whole genome shotgun (WGS) entry which is preliminary data.</text>
</comment>
<dbReference type="Gene3D" id="1.10.10.10">
    <property type="entry name" value="Winged helix-like DNA-binding domain superfamily/Winged helix DNA-binding domain"/>
    <property type="match status" value="1"/>
</dbReference>
<dbReference type="SUPFAM" id="SSF46894">
    <property type="entry name" value="C-terminal effector domain of the bipartite response regulators"/>
    <property type="match status" value="1"/>
</dbReference>